<feature type="domain" description="BFN" evidence="5">
    <location>
        <begin position="112"/>
        <end position="247"/>
    </location>
</feature>
<evidence type="ECO:0000259" key="5">
    <source>
        <dbReference type="PROSITE" id="PS51658"/>
    </source>
</evidence>
<dbReference type="InterPro" id="IPR001943">
    <property type="entry name" value="UVR_dom"/>
</dbReference>
<sequence length="311" mass="35169">MAALKGPIICPLPIHTPLKKRAGHLQGGFWVCRPQSKSLIGASGFLHKSCLRNNWPLYSSLNSPSGDSGSIAGNYKESDEDYVDCTVIEAVEVRSGPHGLSIKMLDGTNMRCVFNNPDTVPLPDTSPYPVIVLKMEDGSGLLLPITVVEQPNAMLMDAVRDVKTERPTVYEVLKEMIDTMGYEVRLARITRRNREIYVARLYLSQVGNEQHGKVLDIKPSDAINIAVCCKAQIQVNKHLAYNDGVTVVDPPVQYIPFFSEPFRYLDRVRSNYEEEEFDLIKNMMDAASQERYKDAAQYRDRLYQLRLKRKK</sequence>
<dbReference type="AlphaFoldDB" id="A0A833VHM1"/>
<dbReference type="GO" id="GO:0016567">
    <property type="term" value="P:protein ubiquitination"/>
    <property type="evidence" value="ECO:0007669"/>
    <property type="project" value="TreeGrafter"/>
</dbReference>
<organism evidence="6 7">
    <name type="scientific">Carex littledalei</name>
    <dbReference type="NCBI Taxonomy" id="544730"/>
    <lineage>
        <taxon>Eukaryota</taxon>
        <taxon>Viridiplantae</taxon>
        <taxon>Streptophyta</taxon>
        <taxon>Embryophyta</taxon>
        <taxon>Tracheophyta</taxon>
        <taxon>Spermatophyta</taxon>
        <taxon>Magnoliopsida</taxon>
        <taxon>Liliopsida</taxon>
        <taxon>Poales</taxon>
        <taxon>Cyperaceae</taxon>
        <taxon>Cyperoideae</taxon>
        <taxon>Cariceae</taxon>
        <taxon>Carex</taxon>
        <taxon>Carex subgen. Euthyceras</taxon>
    </lineage>
</organism>
<evidence type="ECO:0000313" key="7">
    <source>
        <dbReference type="Proteomes" id="UP000623129"/>
    </source>
</evidence>
<keyword evidence="2" id="KW-0378">Hydrolase</keyword>
<dbReference type="SUPFAM" id="SSF46600">
    <property type="entry name" value="C-terminal UvrC-binding domain of UvrB"/>
    <property type="match status" value="1"/>
</dbReference>
<evidence type="ECO:0000256" key="3">
    <source>
        <dbReference type="ARBA" id="ARBA00025428"/>
    </source>
</evidence>
<comment type="caution">
    <text evidence="6">The sequence shown here is derived from an EMBL/GenBank/DDBJ whole genome shotgun (WGS) entry which is preliminary data.</text>
</comment>
<keyword evidence="2" id="KW-0540">Nuclease</keyword>
<dbReference type="PROSITE" id="PS50151">
    <property type="entry name" value="UVR"/>
    <property type="match status" value="1"/>
</dbReference>
<dbReference type="PANTHER" id="PTHR15160:SF13">
    <property type="entry name" value="BIFUNCTIONAL NUCLEASE 1"/>
    <property type="match status" value="1"/>
</dbReference>
<dbReference type="InterPro" id="IPR003729">
    <property type="entry name" value="Bi_nuclease_dom"/>
</dbReference>
<dbReference type="GO" id="GO:0005634">
    <property type="term" value="C:nucleus"/>
    <property type="evidence" value="ECO:0007669"/>
    <property type="project" value="TreeGrafter"/>
</dbReference>
<keyword evidence="7" id="KW-1185">Reference proteome</keyword>
<evidence type="ECO:0000256" key="2">
    <source>
        <dbReference type="ARBA" id="ARBA00022722"/>
    </source>
</evidence>
<dbReference type="InterPro" id="IPR036104">
    <property type="entry name" value="BFN_sf"/>
</dbReference>
<dbReference type="InterPro" id="IPR036876">
    <property type="entry name" value="UVR_dom_sf"/>
</dbReference>
<comment type="similarity">
    <text evidence="1">Belongs to the bifunctional nuclease family.</text>
</comment>
<name>A0A833VHM1_9POAL</name>
<dbReference type="OrthoDB" id="566255at2759"/>
<dbReference type="Pfam" id="PF02577">
    <property type="entry name" value="BFN_dom"/>
    <property type="match status" value="1"/>
</dbReference>
<reference evidence="6" key="1">
    <citation type="submission" date="2020-01" db="EMBL/GenBank/DDBJ databases">
        <title>Genome sequence of Kobresia littledalei, the first chromosome-level genome in the family Cyperaceae.</title>
        <authorList>
            <person name="Qu G."/>
        </authorList>
    </citation>
    <scope>NUCLEOTIDE SEQUENCE</scope>
    <source>
        <strain evidence="6">C.B.Clarke</strain>
        <tissue evidence="6">Leaf</tissue>
    </source>
</reference>
<feature type="domain" description="UVR" evidence="4">
    <location>
        <begin position="273"/>
        <end position="308"/>
    </location>
</feature>
<dbReference type="Gene3D" id="3.10.690.10">
    <property type="entry name" value="Bifunctional nuclease domain"/>
    <property type="match status" value="1"/>
</dbReference>
<dbReference type="EMBL" id="SWLB01000018">
    <property type="protein sequence ID" value="KAF3326670.1"/>
    <property type="molecule type" value="Genomic_DNA"/>
</dbReference>
<protein>
    <submittedName>
        <fullName evidence="6">Bifunctional nuclease 2-like isoform X1</fullName>
    </submittedName>
</protein>
<dbReference type="PROSITE" id="PS51658">
    <property type="entry name" value="BFN"/>
    <property type="match status" value="1"/>
</dbReference>
<dbReference type="SUPFAM" id="SSF103256">
    <property type="entry name" value="Hypothetical protein TM0160"/>
    <property type="match status" value="1"/>
</dbReference>
<comment type="function">
    <text evidence="3">Bifunctional nuclease with both RNase and DNase activities. Involved in basal defense response. Participates in abscisic acid-derived callose deposition following infection by a necrotrophic pathogen.</text>
</comment>
<dbReference type="Proteomes" id="UP000623129">
    <property type="component" value="Unassembled WGS sequence"/>
</dbReference>
<dbReference type="PANTHER" id="PTHR15160">
    <property type="entry name" value="VON HIPPEL-LINDAU PROTEIN"/>
    <property type="match status" value="1"/>
</dbReference>
<evidence type="ECO:0000256" key="1">
    <source>
        <dbReference type="ARBA" id="ARBA00009095"/>
    </source>
</evidence>
<evidence type="ECO:0000259" key="4">
    <source>
        <dbReference type="PROSITE" id="PS50151"/>
    </source>
</evidence>
<gene>
    <name evidence="6" type="ORF">FCM35_KLT08300</name>
</gene>
<proteinExistence type="inferred from homology"/>
<dbReference type="GO" id="GO:0030891">
    <property type="term" value="C:VCB complex"/>
    <property type="evidence" value="ECO:0007669"/>
    <property type="project" value="TreeGrafter"/>
</dbReference>
<evidence type="ECO:0000313" key="6">
    <source>
        <dbReference type="EMBL" id="KAF3326670.1"/>
    </source>
</evidence>
<dbReference type="GO" id="GO:0004518">
    <property type="term" value="F:nuclease activity"/>
    <property type="evidence" value="ECO:0007669"/>
    <property type="project" value="UniProtKB-UniRule"/>
</dbReference>
<accession>A0A833VHM1</accession>